<keyword evidence="3" id="KW-0238">DNA-binding</keyword>
<dbReference type="GO" id="GO:0003677">
    <property type="term" value="F:DNA binding"/>
    <property type="evidence" value="ECO:0007669"/>
    <property type="project" value="UniProtKB-KW"/>
</dbReference>
<evidence type="ECO:0000259" key="2">
    <source>
        <dbReference type="PROSITE" id="PS50995"/>
    </source>
</evidence>
<dbReference type="GO" id="GO:0003700">
    <property type="term" value="F:DNA-binding transcription factor activity"/>
    <property type="evidence" value="ECO:0007669"/>
    <property type="project" value="InterPro"/>
</dbReference>
<evidence type="ECO:0000256" key="1">
    <source>
        <dbReference type="SAM" id="Coils"/>
    </source>
</evidence>
<dbReference type="RefSeq" id="WP_091971286.1">
    <property type="nucleotide sequence ID" value="NZ_FOGZ01000032.1"/>
</dbReference>
<dbReference type="EMBL" id="FOGZ01000032">
    <property type="protein sequence ID" value="SES02431.1"/>
    <property type="molecule type" value="Genomic_DNA"/>
</dbReference>
<gene>
    <name evidence="3" type="ORF">SAMN05443377_13216</name>
</gene>
<dbReference type="Pfam" id="PF12802">
    <property type="entry name" value="MarR_2"/>
    <property type="match status" value="1"/>
</dbReference>
<accession>A0A1H9TZP5</accession>
<dbReference type="SUPFAM" id="SSF46785">
    <property type="entry name" value="Winged helix' DNA-binding domain"/>
    <property type="match status" value="1"/>
</dbReference>
<dbReference type="STRING" id="64702.SAMN05443377_13216"/>
<dbReference type="SMART" id="SM00347">
    <property type="entry name" value="HTH_MARR"/>
    <property type="match status" value="1"/>
</dbReference>
<dbReference type="GO" id="GO:0006950">
    <property type="term" value="P:response to stress"/>
    <property type="evidence" value="ECO:0007669"/>
    <property type="project" value="TreeGrafter"/>
</dbReference>
<dbReference type="Proteomes" id="UP000198815">
    <property type="component" value="Unassembled WGS sequence"/>
</dbReference>
<dbReference type="PRINTS" id="PR00598">
    <property type="entry name" value="HTHMARR"/>
</dbReference>
<sequence length="185" mass="20555">MSDYQDRHEFSVRANDPQAELIAHDALDPEEMAQVDAIMAASAALQQTERRIAAASQRYMALGRTDMHAIHFLLVQENLGLEVSPSSLAHHLGITTASTTKLLDRLVKAGHIERVPNPTDRRSWRIKVLPETRLAALRTVGQIQAARVGPLRRLSEGERGTVLRYLRQTRQALEQALEEILGPGA</sequence>
<dbReference type="InterPro" id="IPR000835">
    <property type="entry name" value="HTH_MarR-typ"/>
</dbReference>
<reference evidence="3 4" key="1">
    <citation type="submission" date="2016-10" db="EMBL/GenBank/DDBJ databases">
        <authorList>
            <person name="de Groot N.N."/>
        </authorList>
    </citation>
    <scope>NUCLEOTIDE SEQUENCE [LARGE SCALE GENOMIC DNA]</scope>
    <source>
        <strain evidence="3 4">DSM 16859</strain>
    </source>
</reference>
<proteinExistence type="predicted"/>
<dbReference type="PROSITE" id="PS50995">
    <property type="entry name" value="HTH_MARR_2"/>
    <property type="match status" value="1"/>
</dbReference>
<feature type="domain" description="HTH marR-type" evidence="2">
    <location>
        <begin position="31"/>
        <end position="171"/>
    </location>
</feature>
<feature type="coiled-coil region" evidence="1">
    <location>
        <begin position="38"/>
        <end position="65"/>
    </location>
</feature>
<evidence type="ECO:0000313" key="4">
    <source>
        <dbReference type="Proteomes" id="UP000198815"/>
    </source>
</evidence>
<dbReference type="Gene3D" id="1.10.10.10">
    <property type="entry name" value="Winged helix-like DNA-binding domain superfamily/Winged helix DNA-binding domain"/>
    <property type="match status" value="1"/>
</dbReference>
<dbReference type="OrthoDB" id="162531at2"/>
<organism evidence="3 4">
    <name type="scientific">Propionibacterium cyclohexanicum</name>
    <dbReference type="NCBI Taxonomy" id="64702"/>
    <lineage>
        <taxon>Bacteria</taxon>
        <taxon>Bacillati</taxon>
        <taxon>Actinomycetota</taxon>
        <taxon>Actinomycetes</taxon>
        <taxon>Propionibacteriales</taxon>
        <taxon>Propionibacteriaceae</taxon>
        <taxon>Propionibacterium</taxon>
    </lineage>
</organism>
<dbReference type="AlphaFoldDB" id="A0A1H9TZP5"/>
<evidence type="ECO:0000313" key="3">
    <source>
        <dbReference type="EMBL" id="SES02431.1"/>
    </source>
</evidence>
<name>A0A1H9TZP5_9ACTN</name>
<dbReference type="InterPro" id="IPR039422">
    <property type="entry name" value="MarR/SlyA-like"/>
</dbReference>
<dbReference type="PANTHER" id="PTHR33164">
    <property type="entry name" value="TRANSCRIPTIONAL REGULATOR, MARR FAMILY"/>
    <property type="match status" value="1"/>
</dbReference>
<dbReference type="InterPro" id="IPR036388">
    <property type="entry name" value="WH-like_DNA-bd_sf"/>
</dbReference>
<keyword evidence="4" id="KW-1185">Reference proteome</keyword>
<keyword evidence="1" id="KW-0175">Coiled coil</keyword>
<protein>
    <submittedName>
        <fullName evidence="3">DNA-binding transcriptional regulator, MarR family</fullName>
    </submittedName>
</protein>
<dbReference type="PANTHER" id="PTHR33164:SF106">
    <property type="entry name" value="TRANSCRIPTIONAL REGULATORY PROTEIN"/>
    <property type="match status" value="1"/>
</dbReference>
<dbReference type="InterPro" id="IPR036390">
    <property type="entry name" value="WH_DNA-bd_sf"/>
</dbReference>